<accession>A0A9D1GY77</accession>
<keyword evidence="3" id="KW-0804">Transcription</keyword>
<dbReference type="InterPro" id="IPR036388">
    <property type="entry name" value="WH-like_DNA-bd_sf"/>
</dbReference>
<dbReference type="PRINTS" id="PR00037">
    <property type="entry name" value="HTHLACR"/>
</dbReference>
<dbReference type="Gene3D" id="3.40.50.2300">
    <property type="match status" value="2"/>
</dbReference>
<reference evidence="5" key="2">
    <citation type="journal article" date="2021" name="PeerJ">
        <title>Extensive microbial diversity within the chicken gut microbiome revealed by metagenomics and culture.</title>
        <authorList>
            <person name="Gilroy R."/>
            <person name="Ravi A."/>
            <person name="Getino M."/>
            <person name="Pursley I."/>
            <person name="Horton D.L."/>
            <person name="Alikhan N.F."/>
            <person name="Baker D."/>
            <person name="Gharbi K."/>
            <person name="Hall N."/>
            <person name="Watson M."/>
            <person name="Adriaenssens E.M."/>
            <person name="Foster-Nyarko E."/>
            <person name="Jarju S."/>
            <person name="Secka A."/>
            <person name="Antonio M."/>
            <person name="Oren A."/>
            <person name="Chaudhuri R.R."/>
            <person name="La Ragione R."/>
            <person name="Hildebrand F."/>
            <person name="Pallen M.J."/>
        </authorList>
    </citation>
    <scope>NUCLEOTIDE SEQUENCE</scope>
    <source>
        <strain evidence="5">ChiGjej1B1-24693</strain>
    </source>
</reference>
<dbReference type="InterPro" id="IPR018356">
    <property type="entry name" value="Tscrpt_reg_HTH_DeoR_CS"/>
</dbReference>
<evidence type="ECO:0000259" key="4">
    <source>
        <dbReference type="PROSITE" id="PS51000"/>
    </source>
</evidence>
<dbReference type="GO" id="GO:0000976">
    <property type="term" value="F:transcription cis-regulatory region binding"/>
    <property type="evidence" value="ECO:0007669"/>
    <property type="project" value="TreeGrafter"/>
</dbReference>
<proteinExistence type="predicted"/>
<dbReference type="InterPro" id="IPR046335">
    <property type="entry name" value="LacI/GalR-like_sensor"/>
</dbReference>
<dbReference type="PANTHER" id="PTHR30146:SF155">
    <property type="entry name" value="ALANINE RACEMASE"/>
    <property type="match status" value="1"/>
</dbReference>
<dbReference type="Gene3D" id="1.10.10.10">
    <property type="entry name" value="Winged helix-like DNA-binding domain superfamily/Winged helix DNA-binding domain"/>
    <property type="match status" value="1"/>
</dbReference>
<dbReference type="AlphaFoldDB" id="A0A9D1GY77"/>
<keyword evidence="1" id="KW-0805">Transcription regulation</keyword>
<evidence type="ECO:0000313" key="6">
    <source>
        <dbReference type="Proteomes" id="UP000886842"/>
    </source>
</evidence>
<dbReference type="InterPro" id="IPR001034">
    <property type="entry name" value="DeoR_HTH"/>
</dbReference>
<dbReference type="PROSITE" id="PS51000">
    <property type="entry name" value="HTH_DEOR_2"/>
    <property type="match status" value="1"/>
</dbReference>
<sequence>MSQLPTQRRERLLTLLRSRGALRVREVAAELGVSQPTVRRDLALLAERGLITRAHGGAVAVNARRSVDRGQSGSPSWVIGMVAPSLDYYFPAVAQGAKAVADAAGARLVLRGSEYDPTADREQVGMLIARTGVHGLLIAPELRAEGSSDLLRWLDSLSIPVVLVERQPPLDHHVEQLQWVASDHRRGGAAAVEHLHAQGHRWIGMFGIDNITGAQVAQGWRAALSTHGIDPTEQLSGPMGSFHRNGARSSVIDEVVERVRQGTLTALIVQPDPDAIALLQRCSEAGIRVPQDLAVVAYDDEVASMGEPALTAVRPAKHHVGRMAMEVLLARLRQGAESPLQQLLVRPQLAVRESSVGHIGRT</sequence>
<dbReference type="SMART" id="SM00345">
    <property type="entry name" value="HTH_GNTR"/>
    <property type="match status" value="1"/>
</dbReference>
<comment type="caution">
    <text evidence="5">The sequence shown here is derived from an EMBL/GenBank/DDBJ whole genome shotgun (WGS) entry which is preliminary data.</text>
</comment>
<gene>
    <name evidence="5" type="ORF">IAA98_08435</name>
</gene>
<dbReference type="InterPro" id="IPR000524">
    <property type="entry name" value="Tscrpt_reg_HTH_GntR"/>
</dbReference>
<dbReference type="SUPFAM" id="SSF46785">
    <property type="entry name" value="Winged helix' DNA-binding domain"/>
    <property type="match status" value="1"/>
</dbReference>
<protein>
    <submittedName>
        <fullName evidence="5">DeoR/GlpR family transcriptional regulator</fullName>
    </submittedName>
</protein>
<reference evidence="5" key="1">
    <citation type="submission" date="2020-10" db="EMBL/GenBank/DDBJ databases">
        <authorList>
            <person name="Gilroy R."/>
        </authorList>
    </citation>
    <scope>NUCLEOTIDE SEQUENCE</scope>
    <source>
        <strain evidence="5">ChiGjej1B1-24693</strain>
    </source>
</reference>
<dbReference type="Pfam" id="PF13377">
    <property type="entry name" value="Peripla_BP_3"/>
    <property type="match status" value="1"/>
</dbReference>
<dbReference type="PANTHER" id="PTHR30146">
    <property type="entry name" value="LACI-RELATED TRANSCRIPTIONAL REPRESSOR"/>
    <property type="match status" value="1"/>
</dbReference>
<evidence type="ECO:0000256" key="2">
    <source>
        <dbReference type="ARBA" id="ARBA00023125"/>
    </source>
</evidence>
<dbReference type="SUPFAM" id="SSF53822">
    <property type="entry name" value="Periplasmic binding protein-like I"/>
    <property type="match status" value="1"/>
</dbReference>
<name>A0A9D1GY77_9ACTN</name>
<dbReference type="PROSITE" id="PS00894">
    <property type="entry name" value="HTH_DEOR_1"/>
    <property type="match status" value="1"/>
</dbReference>
<keyword evidence="2" id="KW-0238">DNA-binding</keyword>
<dbReference type="Proteomes" id="UP000886842">
    <property type="component" value="Unassembled WGS sequence"/>
</dbReference>
<evidence type="ECO:0000256" key="3">
    <source>
        <dbReference type="ARBA" id="ARBA00023163"/>
    </source>
</evidence>
<dbReference type="InterPro" id="IPR028082">
    <property type="entry name" value="Peripla_BP_I"/>
</dbReference>
<organism evidence="5 6">
    <name type="scientific">Candidatus Avipropionibacterium avicola</name>
    <dbReference type="NCBI Taxonomy" id="2840701"/>
    <lineage>
        <taxon>Bacteria</taxon>
        <taxon>Bacillati</taxon>
        <taxon>Actinomycetota</taxon>
        <taxon>Actinomycetes</taxon>
        <taxon>Propionibacteriales</taxon>
        <taxon>Propionibacteriaceae</taxon>
        <taxon>Propionibacteriaceae incertae sedis</taxon>
        <taxon>Candidatus Avipropionibacterium</taxon>
    </lineage>
</organism>
<feature type="domain" description="HTH deoR-type" evidence="4">
    <location>
        <begin position="5"/>
        <end position="60"/>
    </location>
</feature>
<evidence type="ECO:0000313" key="5">
    <source>
        <dbReference type="EMBL" id="HIT75597.1"/>
    </source>
</evidence>
<dbReference type="InterPro" id="IPR036390">
    <property type="entry name" value="WH_DNA-bd_sf"/>
</dbReference>
<dbReference type="EMBL" id="DVLP01000250">
    <property type="protein sequence ID" value="HIT75597.1"/>
    <property type="molecule type" value="Genomic_DNA"/>
</dbReference>
<evidence type="ECO:0000256" key="1">
    <source>
        <dbReference type="ARBA" id="ARBA00023015"/>
    </source>
</evidence>
<dbReference type="SMART" id="SM00420">
    <property type="entry name" value="HTH_DEOR"/>
    <property type="match status" value="1"/>
</dbReference>
<dbReference type="GO" id="GO:0003700">
    <property type="term" value="F:DNA-binding transcription factor activity"/>
    <property type="evidence" value="ECO:0007669"/>
    <property type="project" value="InterPro"/>
</dbReference>
<dbReference type="Pfam" id="PF08220">
    <property type="entry name" value="HTH_DeoR"/>
    <property type="match status" value="1"/>
</dbReference>